<dbReference type="CTD" id="187859"/>
<feature type="transmembrane region" description="Helical" evidence="5">
    <location>
        <begin position="219"/>
        <end position="239"/>
    </location>
</feature>
<dbReference type="AlphaFoldDB" id="Q966G9"/>
<gene>
    <name evidence="7 9" type="primary">srx-9</name>
    <name evidence="7" type="ORF">CELE_R13D7.6</name>
    <name evidence="9" type="ORF">R13D7.6</name>
</gene>
<dbReference type="AGR" id="WB:WBGene00005900"/>
<organism evidence="7 8">
    <name type="scientific">Caenorhabditis elegans</name>
    <dbReference type="NCBI Taxonomy" id="6239"/>
    <lineage>
        <taxon>Eukaryota</taxon>
        <taxon>Metazoa</taxon>
        <taxon>Ecdysozoa</taxon>
        <taxon>Nematoda</taxon>
        <taxon>Chromadorea</taxon>
        <taxon>Rhabditida</taxon>
        <taxon>Rhabditina</taxon>
        <taxon>Rhabditomorpha</taxon>
        <taxon>Rhabditoidea</taxon>
        <taxon>Rhabditidae</taxon>
        <taxon>Peloderinae</taxon>
        <taxon>Caenorhabditis</taxon>
    </lineage>
</organism>
<name>Q966G9_CAEEL</name>
<evidence type="ECO:0000256" key="4">
    <source>
        <dbReference type="ARBA" id="ARBA00023136"/>
    </source>
</evidence>
<comment type="subcellular location">
    <subcellularLocation>
        <location evidence="1">Membrane</location>
    </subcellularLocation>
</comment>
<evidence type="ECO:0000256" key="1">
    <source>
        <dbReference type="ARBA" id="ARBA00004370"/>
    </source>
</evidence>
<evidence type="ECO:0000256" key="3">
    <source>
        <dbReference type="ARBA" id="ARBA00022989"/>
    </source>
</evidence>
<dbReference type="Gene3D" id="1.20.1070.10">
    <property type="entry name" value="Rhodopsin 7-helix transmembrane proteins"/>
    <property type="match status" value="1"/>
</dbReference>
<dbReference type="EMBL" id="BX284605">
    <property type="protein sequence ID" value="CCD83344.1"/>
    <property type="molecule type" value="Genomic_DNA"/>
</dbReference>
<dbReference type="PhylomeDB" id="Q966G9"/>
<evidence type="ECO:0000313" key="8">
    <source>
        <dbReference type="Proteomes" id="UP000001940"/>
    </source>
</evidence>
<dbReference type="SUPFAM" id="SSF81321">
    <property type="entry name" value="Family A G protein-coupled receptor-like"/>
    <property type="match status" value="1"/>
</dbReference>
<accession>Q966G9</accession>
<proteinExistence type="predicted"/>
<dbReference type="PROSITE" id="PS00237">
    <property type="entry name" value="G_PROTEIN_RECEP_F1_1"/>
    <property type="match status" value="1"/>
</dbReference>
<dbReference type="FunCoup" id="Q966G9">
    <property type="interactions" value="9"/>
</dbReference>
<feature type="domain" description="7TM GPCR serpentine receptor class x (Srx)" evidence="6">
    <location>
        <begin position="12"/>
        <end position="266"/>
    </location>
</feature>
<dbReference type="PANTHER" id="PTHR22718:SF10">
    <property type="entry name" value="7TM GPCR SERPENTINE RECEPTOR CLASS X (SRX) DOMAIN-CONTAINING PROTEIN-RELATED"/>
    <property type="match status" value="1"/>
</dbReference>
<keyword evidence="4 5" id="KW-0472">Membrane</keyword>
<dbReference type="KEGG" id="cel:CELE_R13D7.6"/>
<dbReference type="GO" id="GO:0004930">
    <property type="term" value="F:G protein-coupled receptor activity"/>
    <property type="evidence" value="ECO:0007669"/>
    <property type="project" value="InterPro"/>
</dbReference>
<dbReference type="STRING" id="6239.R13D7.6.1"/>
<sequence>MFVKKLVGVVLFSSSIFSIFSSVSIFISVFKLAFISRKSSIYVIAFFNIISDLLQLFYLCFYFSLSIIIDQYAIAGDKVGRLSVFFGFIFLSGWFMENLLQPTMAINRFLVITFNNHNIFTFNKTMLMMTVLISAALFSAACAQYLFPCCVFVIDYTVMALELVTINGVHSYTNSMFLVYDSICTSISIFCYIGVFISIRNSNKKVSTQIQKQRRKQEIRYLLQFMFTSVFYITTWVIFEILQYIIPDKKFQPHAIIPAMIILNCSSNSVIFLSINKEVKCSFQCSWFIDKLGCKKATGNSQVTPVNLI</sequence>
<dbReference type="CDD" id="cd00637">
    <property type="entry name" value="7tm_classA_rhodopsin-like"/>
    <property type="match status" value="1"/>
</dbReference>
<dbReference type="WormBase" id="R13D7.6">
    <property type="protein sequence ID" value="CE18152"/>
    <property type="gene ID" value="WBGene00005900"/>
    <property type="gene designation" value="srx-9"/>
</dbReference>
<dbReference type="GO" id="GO:0016020">
    <property type="term" value="C:membrane"/>
    <property type="evidence" value="ECO:0007669"/>
    <property type="project" value="UniProtKB-SubCell"/>
</dbReference>
<feature type="transmembrane region" description="Helical" evidence="5">
    <location>
        <begin position="251"/>
        <end position="273"/>
    </location>
</feature>
<dbReference type="PANTHER" id="PTHR22718">
    <property type="entry name" value="SERPENTINE RECEPTOR, CLASS X"/>
    <property type="match status" value="1"/>
</dbReference>
<feature type="transmembrane region" description="Helical" evidence="5">
    <location>
        <begin position="177"/>
        <end position="199"/>
    </location>
</feature>
<keyword evidence="8" id="KW-1185">Reference proteome</keyword>
<feature type="transmembrane region" description="Helical" evidence="5">
    <location>
        <begin position="42"/>
        <end position="69"/>
    </location>
</feature>
<dbReference type="SMR" id="Q966G9"/>
<evidence type="ECO:0000259" key="6">
    <source>
        <dbReference type="Pfam" id="PF10328"/>
    </source>
</evidence>
<evidence type="ECO:0000313" key="9">
    <source>
        <dbReference type="WormBase" id="R13D7.6"/>
    </source>
</evidence>
<dbReference type="GeneID" id="187859"/>
<dbReference type="UCSC" id="R13D7.6">
    <property type="organism name" value="c. elegans"/>
</dbReference>
<dbReference type="InterPro" id="IPR019430">
    <property type="entry name" value="7TM_GPCR_serpentine_rcpt_Srx"/>
</dbReference>
<dbReference type="OMA" id="EMNGSSI"/>
<dbReference type="RefSeq" id="NP_504893.1">
    <property type="nucleotide sequence ID" value="NM_072492.1"/>
</dbReference>
<dbReference type="Pfam" id="PF10328">
    <property type="entry name" value="7TM_GPCR_Srx"/>
    <property type="match status" value="1"/>
</dbReference>
<dbReference type="PaxDb" id="6239-R13D7.6"/>
<keyword evidence="3 5" id="KW-1133">Transmembrane helix</keyword>
<reference evidence="7 8" key="1">
    <citation type="journal article" date="1998" name="Science">
        <title>Genome sequence of the nematode C. elegans: a platform for investigating biology.</title>
        <authorList>
            <consortium name="The C. elegans sequencing consortium"/>
            <person name="Sulson J.E."/>
            <person name="Waterston R."/>
        </authorList>
    </citation>
    <scope>NUCLEOTIDE SEQUENCE [LARGE SCALE GENOMIC DNA]</scope>
    <source>
        <strain evidence="7 8">Bristol N2</strain>
    </source>
</reference>
<dbReference type="OrthoDB" id="5852115at2759"/>
<evidence type="ECO:0000313" key="7">
    <source>
        <dbReference type="EMBL" id="CCD83344.1"/>
    </source>
</evidence>
<dbReference type="Proteomes" id="UP000001940">
    <property type="component" value="Chromosome V"/>
</dbReference>
<feature type="transmembrane region" description="Helical" evidence="5">
    <location>
        <begin position="127"/>
        <end position="154"/>
    </location>
</feature>
<protein>
    <submittedName>
        <fullName evidence="7">7TM GPCR serpentine receptor class x (Srx) domain-containing protein</fullName>
    </submittedName>
</protein>
<keyword evidence="2 5" id="KW-0812">Transmembrane</keyword>
<keyword evidence="7" id="KW-0675">Receptor</keyword>
<dbReference type="eggNOG" id="ENOG502TFFU">
    <property type="taxonomic scope" value="Eukaryota"/>
</dbReference>
<evidence type="ECO:0000256" key="5">
    <source>
        <dbReference type="SAM" id="Phobius"/>
    </source>
</evidence>
<dbReference type="HOGENOM" id="CLU_059457_0_0_1"/>
<feature type="transmembrane region" description="Helical" evidence="5">
    <location>
        <begin position="81"/>
        <end position="100"/>
    </location>
</feature>
<dbReference type="InParanoid" id="Q966G9"/>
<dbReference type="InterPro" id="IPR000276">
    <property type="entry name" value="GPCR_Rhodpsn"/>
</dbReference>
<evidence type="ECO:0000256" key="2">
    <source>
        <dbReference type="ARBA" id="ARBA00022692"/>
    </source>
</evidence>
<feature type="transmembrane region" description="Helical" evidence="5">
    <location>
        <begin position="6"/>
        <end position="30"/>
    </location>
</feature>